<dbReference type="Pfam" id="PF21994">
    <property type="entry name" value="AGAO-like_N2"/>
    <property type="match status" value="1"/>
</dbReference>
<dbReference type="InterPro" id="IPR036460">
    <property type="entry name" value="Cu_amine_oxidase_C_sf"/>
</dbReference>
<dbReference type="NCBIfam" id="NF008559">
    <property type="entry name" value="PRK11504.1"/>
    <property type="match status" value="1"/>
</dbReference>
<name>Q02AK1_SOLUE</name>
<dbReference type="InParanoid" id="Q02AK1"/>
<dbReference type="PROSITE" id="PS51257">
    <property type="entry name" value="PROKAR_LIPOPROTEIN"/>
    <property type="match status" value="1"/>
</dbReference>
<dbReference type="InterPro" id="IPR054157">
    <property type="entry name" value="AGAO-like_N2"/>
</dbReference>
<dbReference type="EMBL" id="CP000473">
    <property type="protein sequence ID" value="ABJ81915.1"/>
    <property type="molecule type" value="Genomic_DNA"/>
</dbReference>
<dbReference type="GO" id="GO:0009308">
    <property type="term" value="P:amine metabolic process"/>
    <property type="evidence" value="ECO:0007669"/>
    <property type="project" value="UniProtKB-UniRule"/>
</dbReference>
<dbReference type="InterPro" id="IPR000269">
    <property type="entry name" value="Cu_amine_oxidase"/>
</dbReference>
<keyword evidence="5 8" id="KW-0186">Copper</keyword>
<evidence type="ECO:0000256" key="8">
    <source>
        <dbReference type="RuleBase" id="RU000672"/>
    </source>
</evidence>
<keyword evidence="9" id="KW-0732">Signal</keyword>
<dbReference type="InterPro" id="IPR015798">
    <property type="entry name" value="Cu_amine_oxidase_C"/>
</dbReference>
<proteinExistence type="inferred from homology"/>
<comment type="similarity">
    <text evidence="1 8">Belongs to the copper/topaquinone oxidase family.</text>
</comment>
<feature type="domain" description="Copper amine oxidase catalytic" evidence="10">
    <location>
        <begin position="232"/>
        <end position="629"/>
    </location>
</feature>
<dbReference type="PANTHER" id="PTHR10638:SF41">
    <property type="entry name" value="AMINE OXIDASE"/>
    <property type="match status" value="1"/>
</dbReference>
<feature type="signal peptide" evidence="9">
    <location>
        <begin position="1"/>
        <end position="18"/>
    </location>
</feature>
<dbReference type="SUPFAM" id="SSF49998">
    <property type="entry name" value="Amine oxidase catalytic domain"/>
    <property type="match status" value="1"/>
</dbReference>
<dbReference type="GO" id="GO:0048038">
    <property type="term" value="F:quinone binding"/>
    <property type="evidence" value="ECO:0007669"/>
    <property type="project" value="InterPro"/>
</dbReference>
<evidence type="ECO:0000259" key="10">
    <source>
        <dbReference type="Pfam" id="PF01179"/>
    </source>
</evidence>
<dbReference type="STRING" id="234267.Acid_0916"/>
<evidence type="ECO:0000256" key="9">
    <source>
        <dbReference type="SAM" id="SignalP"/>
    </source>
</evidence>
<dbReference type="AlphaFoldDB" id="Q02AK1"/>
<keyword evidence="2 8" id="KW-0479">Metal-binding</keyword>
<evidence type="ECO:0000256" key="7">
    <source>
        <dbReference type="PIRSR" id="PIRSR600269-51"/>
    </source>
</evidence>
<dbReference type="GO" id="GO:0005507">
    <property type="term" value="F:copper ion binding"/>
    <property type="evidence" value="ECO:0007669"/>
    <property type="project" value="InterPro"/>
</dbReference>
<feature type="domain" description="AGAO-like N2" evidence="12">
    <location>
        <begin position="30"/>
        <end position="98"/>
    </location>
</feature>
<feature type="domain" description="Copper amine oxidase N3-terminal" evidence="11">
    <location>
        <begin position="108"/>
        <end position="210"/>
    </location>
</feature>
<dbReference type="OrthoDB" id="9772590at2"/>
<dbReference type="PANTHER" id="PTHR10638">
    <property type="entry name" value="COPPER AMINE OXIDASE"/>
    <property type="match status" value="1"/>
</dbReference>
<accession>Q02AK1</accession>
<dbReference type="Gene3D" id="3.10.450.40">
    <property type="match status" value="2"/>
</dbReference>
<evidence type="ECO:0000256" key="3">
    <source>
        <dbReference type="ARBA" id="ARBA00022772"/>
    </source>
</evidence>
<dbReference type="Pfam" id="PF02728">
    <property type="entry name" value="Cu_amine_oxidN3"/>
    <property type="match status" value="1"/>
</dbReference>
<evidence type="ECO:0000256" key="1">
    <source>
        <dbReference type="ARBA" id="ARBA00007983"/>
    </source>
</evidence>
<dbReference type="Gene3D" id="2.70.98.20">
    <property type="entry name" value="Copper amine oxidase, catalytic domain"/>
    <property type="match status" value="1"/>
</dbReference>
<dbReference type="FunCoup" id="Q02AK1">
    <property type="interactions" value="89"/>
</dbReference>
<evidence type="ECO:0000259" key="12">
    <source>
        <dbReference type="Pfam" id="PF21994"/>
    </source>
</evidence>
<evidence type="ECO:0000256" key="6">
    <source>
        <dbReference type="PIRSR" id="PIRSR600269-50"/>
    </source>
</evidence>
<dbReference type="InterPro" id="IPR016182">
    <property type="entry name" value="Cu_amine_oxidase_N-reg"/>
</dbReference>
<keyword evidence="3 6" id="KW-0801">TPQ</keyword>
<dbReference type="GO" id="GO:0008131">
    <property type="term" value="F:primary methylamine oxidase activity"/>
    <property type="evidence" value="ECO:0007669"/>
    <property type="project" value="InterPro"/>
</dbReference>
<comment type="PTM">
    <text evidence="7 8">Topaquinone (TPQ) is generated by copper-dependent autoxidation of a specific tyrosyl residue.</text>
</comment>
<reference evidence="13" key="1">
    <citation type="submission" date="2006-10" db="EMBL/GenBank/DDBJ databases">
        <title>Complete sequence of Solibacter usitatus Ellin6076.</title>
        <authorList>
            <consortium name="US DOE Joint Genome Institute"/>
            <person name="Copeland A."/>
            <person name="Lucas S."/>
            <person name="Lapidus A."/>
            <person name="Barry K."/>
            <person name="Detter J.C."/>
            <person name="Glavina del Rio T."/>
            <person name="Hammon N."/>
            <person name="Israni S."/>
            <person name="Dalin E."/>
            <person name="Tice H."/>
            <person name="Pitluck S."/>
            <person name="Thompson L.S."/>
            <person name="Brettin T."/>
            <person name="Bruce D."/>
            <person name="Han C."/>
            <person name="Tapia R."/>
            <person name="Gilna P."/>
            <person name="Schmutz J."/>
            <person name="Larimer F."/>
            <person name="Land M."/>
            <person name="Hauser L."/>
            <person name="Kyrpides N."/>
            <person name="Mikhailova N."/>
            <person name="Janssen P.H."/>
            <person name="Kuske C.R."/>
            <person name="Richardson P."/>
        </authorList>
    </citation>
    <scope>NUCLEOTIDE SEQUENCE</scope>
    <source>
        <strain evidence="13">Ellin6076</strain>
    </source>
</reference>
<evidence type="ECO:0000256" key="2">
    <source>
        <dbReference type="ARBA" id="ARBA00022723"/>
    </source>
</evidence>
<evidence type="ECO:0000259" key="11">
    <source>
        <dbReference type="Pfam" id="PF02728"/>
    </source>
</evidence>
<dbReference type="InterPro" id="IPR015802">
    <property type="entry name" value="Cu_amine_oxidase_N3"/>
</dbReference>
<sequence length="634" mass="69900" precursor="true">MRPVLFILIAALAACRTAAPPPHPLAPLSAAEIRAATALLKPRAAPSARFVLITLDEPPKEIVLRAMPTPRRAFAVLYDPDSNATWEAVASLSEGRIDRLQQVRGAQPIVTGEDSARADQIVRSDPRWRAAIEARGIHDFNNVTIVAWTAGYFALPGTEQGRVVRAIPYYSAGNTRNYFAHPIEGVVAHVNLTTGAILDLLDTGRNVPVPRQPAELGPLFNTPLRLLPAPLSITQSSGPGFRMEDGEVRWQKWRFRFALHPREGLVLYTVGYEDGGRVRPILYRGSLSEMVVPYGDPSGGWFFRNSFDAGELGLGLNATPLRAGVDCPQNCTLYDAVLSDAEGRPAEFPRAIALYERDGGIAWKHEEEARRARDLVLGFVSTVGNYDYGFDWIFHQDGSLEMRVALTGVMAAKAIATGEHDPYSHVVGPNLAAPHHQHFFTFRLDLDVDGPSPNRVIEINTVPVPTGPGNPYGGAFQMVETPLSTESDAQRNLDLSSSRKWIVTNPHERNALGHATGYALLPGENAVPFAQPDSWVRRRAAFLDSHIWVTPYRASEMYAGGDYPNQSRGGDGLRQWTAANRDIHNHDVVLWYTLGITHNPRPEDWPVMPVHAAGFRLVPWGFFARNPAMDLPRE</sequence>
<evidence type="ECO:0000256" key="4">
    <source>
        <dbReference type="ARBA" id="ARBA00023002"/>
    </source>
</evidence>
<feature type="chain" id="PRO_5004163972" description="Amine oxidase" evidence="9">
    <location>
        <begin position="19"/>
        <end position="634"/>
    </location>
</feature>
<organism evidence="13">
    <name type="scientific">Solibacter usitatus (strain Ellin6076)</name>
    <dbReference type="NCBI Taxonomy" id="234267"/>
    <lineage>
        <taxon>Bacteria</taxon>
        <taxon>Pseudomonadati</taxon>
        <taxon>Acidobacteriota</taxon>
        <taxon>Terriglobia</taxon>
        <taxon>Bryobacterales</taxon>
        <taxon>Solibacteraceae</taxon>
        <taxon>Candidatus Solibacter</taxon>
    </lineage>
</organism>
<keyword evidence="4 8" id="KW-0560">Oxidoreductase</keyword>
<dbReference type="Pfam" id="PF01179">
    <property type="entry name" value="Cu_amine_oxid"/>
    <property type="match status" value="1"/>
</dbReference>
<feature type="active site" description="Schiff-base intermediate with substrate; via topaquinone" evidence="6">
    <location>
        <position position="386"/>
    </location>
</feature>
<comment type="cofactor">
    <cofactor evidence="8">
        <name>Cu cation</name>
        <dbReference type="ChEBI" id="CHEBI:23378"/>
    </cofactor>
    <text evidence="8">Contains 1 topaquinone per subunit.</text>
</comment>
<evidence type="ECO:0000256" key="5">
    <source>
        <dbReference type="ARBA" id="ARBA00023008"/>
    </source>
</evidence>
<dbReference type="PROSITE" id="PS01164">
    <property type="entry name" value="COPPER_AMINE_OXID_1"/>
    <property type="match status" value="1"/>
</dbReference>
<dbReference type="HOGENOM" id="CLU_011500_3_2_0"/>
<feature type="modified residue" description="2',4',5'-topaquinone" evidence="7">
    <location>
        <position position="386"/>
    </location>
</feature>
<dbReference type="InterPro" id="IPR049948">
    <property type="entry name" value="Cu_Am_ox_TPQ-bd"/>
</dbReference>
<dbReference type="SUPFAM" id="SSF54416">
    <property type="entry name" value="Amine oxidase N-terminal region"/>
    <property type="match status" value="2"/>
</dbReference>
<dbReference type="eggNOG" id="COG3733">
    <property type="taxonomic scope" value="Bacteria"/>
</dbReference>
<protein>
    <recommendedName>
        <fullName evidence="8">Amine oxidase</fullName>
        <ecNumber evidence="8">1.4.3.-</ecNumber>
    </recommendedName>
</protein>
<feature type="active site" description="Proton acceptor" evidence="6">
    <location>
        <position position="308"/>
    </location>
</feature>
<evidence type="ECO:0000313" key="13">
    <source>
        <dbReference type="EMBL" id="ABJ81915.1"/>
    </source>
</evidence>
<gene>
    <name evidence="13" type="ordered locus">Acid_0916</name>
</gene>
<dbReference type="KEGG" id="sus:Acid_0916"/>
<dbReference type="EC" id="1.4.3.-" evidence="8"/>